<proteinExistence type="predicted"/>
<dbReference type="Pfam" id="PF03279">
    <property type="entry name" value="Lip_A_acyltrans"/>
    <property type="match status" value="1"/>
</dbReference>
<dbReference type="Proteomes" id="UP000663444">
    <property type="component" value="Chromosome"/>
</dbReference>
<evidence type="ECO:0000256" key="3">
    <source>
        <dbReference type="ARBA" id="ARBA00022519"/>
    </source>
</evidence>
<dbReference type="PANTHER" id="PTHR30606:SF10">
    <property type="entry name" value="PHOSPHATIDYLINOSITOL MANNOSIDE ACYLTRANSFERASE"/>
    <property type="match status" value="1"/>
</dbReference>
<dbReference type="PANTHER" id="PTHR30606">
    <property type="entry name" value="LIPID A BIOSYNTHESIS LAUROYL ACYLTRANSFERASE"/>
    <property type="match status" value="1"/>
</dbReference>
<keyword evidence="3" id="KW-0997">Cell inner membrane</keyword>
<dbReference type="RefSeq" id="WP_203388333.1">
    <property type="nucleotide sequence ID" value="NZ_CP064781.1"/>
</dbReference>
<dbReference type="CDD" id="cd07984">
    <property type="entry name" value="LPLAT_LABLAT-like"/>
    <property type="match status" value="1"/>
</dbReference>
<keyword evidence="6 7" id="KW-0012">Acyltransferase</keyword>
<name>A0A974Y4X8_9RHOO</name>
<reference evidence="7" key="1">
    <citation type="submission" date="2020-11" db="EMBL/GenBank/DDBJ databases">
        <title>Azospira restricta DSM 18626 genome sequence.</title>
        <authorList>
            <person name="Moe W.M."/>
        </authorList>
    </citation>
    <scope>NUCLEOTIDE SEQUENCE</scope>
    <source>
        <strain evidence="7">DSM 18626</strain>
    </source>
</reference>
<keyword evidence="8" id="KW-1185">Reference proteome</keyword>
<dbReference type="GO" id="GO:0005886">
    <property type="term" value="C:plasma membrane"/>
    <property type="evidence" value="ECO:0007669"/>
    <property type="project" value="UniProtKB-SubCell"/>
</dbReference>
<dbReference type="NCBIfam" id="NF006487">
    <property type="entry name" value="PRK08905.1"/>
    <property type="match status" value="1"/>
</dbReference>
<protein>
    <submittedName>
        <fullName evidence="7">Lysophospholipid acyltransferase family protein</fullName>
    </submittedName>
</protein>
<evidence type="ECO:0000256" key="1">
    <source>
        <dbReference type="ARBA" id="ARBA00004533"/>
    </source>
</evidence>
<accession>A0A974Y4X8</accession>
<dbReference type="EMBL" id="CP064781">
    <property type="protein sequence ID" value="QRJ64806.1"/>
    <property type="molecule type" value="Genomic_DNA"/>
</dbReference>
<dbReference type="KEGG" id="ares:IWH25_05510"/>
<sequence>MRLLFRLLSLLPLSLIHRLGAIAGAVAYLASPTYRRHLRANMALALGEREAARWRWAAVAAAGRMALELPRIWLRTLDEAVTMVAEVRGQELVDAARASGRGIVFLTPHLGCFEITAQYLATQAPITVLYRPPRQAWLQEMIERGRQRASLHLAPADLSGVRGLLKALKKGEAIGLLPDQAPKMGEGRWLPFFGRPAYTMTLAGRLSETGATVLLTWGERLPGGAGYRIHFSAPTAPIEGDLEQRAAAINREVEALIRQCPGQYLWGYNRYKRPKGVEAPPLATEAGNGPGAA</sequence>
<dbReference type="PIRSF" id="PIRSF026649">
    <property type="entry name" value="MsbB"/>
    <property type="match status" value="1"/>
</dbReference>
<keyword evidence="4" id="KW-0808">Transferase</keyword>
<keyword evidence="2" id="KW-1003">Cell membrane</keyword>
<keyword evidence="5" id="KW-0472">Membrane</keyword>
<dbReference type="InterPro" id="IPR004960">
    <property type="entry name" value="LipA_acyltrans"/>
</dbReference>
<evidence type="ECO:0000313" key="7">
    <source>
        <dbReference type="EMBL" id="QRJ64806.1"/>
    </source>
</evidence>
<evidence type="ECO:0000256" key="6">
    <source>
        <dbReference type="ARBA" id="ARBA00023315"/>
    </source>
</evidence>
<dbReference type="AlphaFoldDB" id="A0A974Y4X8"/>
<comment type="subcellular location">
    <subcellularLocation>
        <location evidence="1">Cell inner membrane</location>
    </subcellularLocation>
</comment>
<dbReference type="GO" id="GO:0016746">
    <property type="term" value="F:acyltransferase activity"/>
    <property type="evidence" value="ECO:0007669"/>
    <property type="project" value="UniProtKB-KW"/>
</dbReference>
<evidence type="ECO:0000256" key="5">
    <source>
        <dbReference type="ARBA" id="ARBA00023136"/>
    </source>
</evidence>
<evidence type="ECO:0000256" key="4">
    <source>
        <dbReference type="ARBA" id="ARBA00022679"/>
    </source>
</evidence>
<evidence type="ECO:0000256" key="2">
    <source>
        <dbReference type="ARBA" id="ARBA00022475"/>
    </source>
</evidence>
<gene>
    <name evidence="7" type="ORF">IWH25_05510</name>
</gene>
<evidence type="ECO:0000313" key="8">
    <source>
        <dbReference type="Proteomes" id="UP000663444"/>
    </source>
</evidence>
<organism evidence="7 8">
    <name type="scientific">Azospira restricta</name>
    <dbReference type="NCBI Taxonomy" id="404405"/>
    <lineage>
        <taxon>Bacteria</taxon>
        <taxon>Pseudomonadati</taxon>
        <taxon>Pseudomonadota</taxon>
        <taxon>Betaproteobacteria</taxon>
        <taxon>Rhodocyclales</taxon>
        <taxon>Rhodocyclaceae</taxon>
        <taxon>Azospira</taxon>
    </lineage>
</organism>
<dbReference type="GO" id="GO:0009247">
    <property type="term" value="P:glycolipid biosynthetic process"/>
    <property type="evidence" value="ECO:0007669"/>
    <property type="project" value="UniProtKB-ARBA"/>
</dbReference>